<evidence type="ECO:0000313" key="2">
    <source>
        <dbReference type="Proteomes" id="UP001479436"/>
    </source>
</evidence>
<name>A0ABR2WCF2_9FUNG</name>
<gene>
    <name evidence="1" type="ORF">K7432_018230</name>
</gene>
<dbReference type="EMBL" id="JASJQH010005361">
    <property type="protein sequence ID" value="KAK9746045.1"/>
    <property type="molecule type" value="Genomic_DNA"/>
</dbReference>
<dbReference type="Proteomes" id="UP001479436">
    <property type="component" value="Unassembled WGS sequence"/>
</dbReference>
<evidence type="ECO:0000313" key="1">
    <source>
        <dbReference type="EMBL" id="KAK9746045.1"/>
    </source>
</evidence>
<comment type="caution">
    <text evidence="1">The sequence shown here is derived from an EMBL/GenBank/DDBJ whole genome shotgun (WGS) entry which is preliminary data.</text>
</comment>
<keyword evidence="2" id="KW-1185">Reference proteome</keyword>
<accession>A0ABR2WCF2</accession>
<sequence length="100" mass="11279">MPDPKYENHDDYDEAQDGDFEVVEAHDDDDQEDESVAQVEIEELKTLVKDPELHLESVGKDALLSMLKTLGHEDTMQSDQDVSTLALKVRDLVGSTEIYT</sequence>
<reference evidence="1 2" key="1">
    <citation type="submission" date="2023-04" db="EMBL/GenBank/DDBJ databases">
        <title>Genome of Basidiobolus ranarum AG-B5.</title>
        <authorList>
            <person name="Stajich J.E."/>
            <person name="Carter-House D."/>
            <person name="Gryganskyi A."/>
        </authorList>
    </citation>
    <scope>NUCLEOTIDE SEQUENCE [LARGE SCALE GENOMIC DNA]</scope>
    <source>
        <strain evidence="1 2">AG-B5</strain>
    </source>
</reference>
<protein>
    <submittedName>
        <fullName evidence="1">Uncharacterized protein</fullName>
    </submittedName>
</protein>
<organism evidence="1 2">
    <name type="scientific">Basidiobolus ranarum</name>
    <dbReference type="NCBI Taxonomy" id="34480"/>
    <lineage>
        <taxon>Eukaryota</taxon>
        <taxon>Fungi</taxon>
        <taxon>Fungi incertae sedis</taxon>
        <taxon>Zoopagomycota</taxon>
        <taxon>Entomophthoromycotina</taxon>
        <taxon>Basidiobolomycetes</taxon>
        <taxon>Basidiobolales</taxon>
        <taxon>Basidiobolaceae</taxon>
        <taxon>Basidiobolus</taxon>
    </lineage>
</organism>
<proteinExistence type="predicted"/>